<dbReference type="PANTHER" id="PTHR13318:SF247">
    <property type="entry name" value="GH16156P"/>
    <property type="match status" value="1"/>
</dbReference>
<dbReference type="EMBL" id="MU620938">
    <property type="protein sequence ID" value="KAI8577678.1"/>
    <property type="molecule type" value="Genomic_DNA"/>
</dbReference>
<dbReference type="GO" id="GO:0019005">
    <property type="term" value="C:SCF ubiquitin ligase complex"/>
    <property type="evidence" value="ECO:0007669"/>
    <property type="project" value="TreeGrafter"/>
</dbReference>
<dbReference type="PANTHER" id="PTHR13318">
    <property type="entry name" value="PARTNER OF PAIRED, ISOFORM B-RELATED"/>
    <property type="match status" value="1"/>
</dbReference>
<comment type="caution">
    <text evidence="2">The sequence shown here is derived from an EMBL/GenBank/DDBJ whole genome shotgun (WGS) entry which is preliminary data.</text>
</comment>
<sequence length="448" mass="50884">MLCLWEKMTGIKREHPPCDCDVRKRRCTMASTLSLPPEVLHVVFDKLFTDDLDYFANIISCSLVSHIWNDVATYLLSQSLSTVKLRGGQVDGLFRLSNLLETISSSQIRSPYSPDAIKTINLDMSYLFNEDGSYNEEAHVVLIHLIEVLCTRTTGLELSFNHPIALLNWQESRLKDFYKSLQTATRLTKSVDRLALQGFPKKDTTFVVCNYGLSDLFPTFSPNLRSLEFASFPLRYAIYLLLQSCNELENVSFKDFRNIWEDGLMEAIRHWSKLRSFRMTGCVHITPIILRTLANHCPNLEVLVAPRNVRYSKTCPDINLPITAIIRSCRNLSKLDLSDYVTVNDNLLKVIVQGAPQLKYLKLQNCDQITGSEFTTWWKDESLQSLEILDVSGCINLDQRFLDHVWANCKRVKKLITAAGKPALSVKPRGDRCIPVQALVPAVTVGVC</sequence>
<dbReference type="Proteomes" id="UP001206595">
    <property type="component" value="Unassembled WGS sequence"/>
</dbReference>
<organism evidence="2 3">
    <name type="scientific">Umbelopsis ramanniana AG</name>
    <dbReference type="NCBI Taxonomy" id="1314678"/>
    <lineage>
        <taxon>Eukaryota</taxon>
        <taxon>Fungi</taxon>
        <taxon>Fungi incertae sedis</taxon>
        <taxon>Mucoromycota</taxon>
        <taxon>Mucoromycotina</taxon>
        <taxon>Umbelopsidomycetes</taxon>
        <taxon>Umbelopsidales</taxon>
        <taxon>Umbelopsidaceae</taxon>
        <taxon>Umbelopsis</taxon>
    </lineage>
</organism>
<gene>
    <name evidence="2" type="ORF">K450DRAFT_251217</name>
</gene>
<dbReference type="RefSeq" id="XP_051442682.1">
    <property type="nucleotide sequence ID" value="XM_051590687.1"/>
</dbReference>
<dbReference type="AlphaFoldDB" id="A0AAD5E552"/>
<feature type="domain" description="F-box" evidence="1">
    <location>
        <begin position="33"/>
        <end position="73"/>
    </location>
</feature>
<dbReference type="GO" id="GO:0031146">
    <property type="term" value="P:SCF-dependent proteasomal ubiquitin-dependent protein catabolic process"/>
    <property type="evidence" value="ECO:0007669"/>
    <property type="project" value="TreeGrafter"/>
</dbReference>
<dbReference type="InterPro" id="IPR001810">
    <property type="entry name" value="F-box_dom"/>
</dbReference>
<accession>A0AAD5E552</accession>
<proteinExistence type="predicted"/>
<dbReference type="Pfam" id="PF00646">
    <property type="entry name" value="F-box"/>
    <property type="match status" value="1"/>
</dbReference>
<reference evidence="2" key="1">
    <citation type="submission" date="2021-06" db="EMBL/GenBank/DDBJ databases">
        <authorList>
            <consortium name="DOE Joint Genome Institute"/>
            <person name="Mondo S.J."/>
            <person name="Amses K.R."/>
            <person name="Simmons D.R."/>
            <person name="Longcore J.E."/>
            <person name="Seto K."/>
            <person name="Alves G.H."/>
            <person name="Bonds A.E."/>
            <person name="Quandt C.A."/>
            <person name="Davis W.J."/>
            <person name="Chang Y."/>
            <person name="Letcher P.M."/>
            <person name="Powell M.J."/>
            <person name="Kuo A."/>
            <person name="Labutti K."/>
            <person name="Pangilinan J."/>
            <person name="Andreopoulos W."/>
            <person name="Tritt A."/>
            <person name="Riley R."/>
            <person name="Hundley H."/>
            <person name="Johnson J."/>
            <person name="Lipzen A."/>
            <person name="Barry K."/>
            <person name="Berbee M.L."/>
            <person name="Buchler N.E."/>
            <person name="Grigoriev I.V."/>
            <person name="Spatafora J.W."/>
            <person name="Stajich J.E."/>
            <person name="James T.Y."/>
        </authorList>
    </citation>
    <scope>NUCLEOTIDE SEQUENCE</scope>
    <source>
        <strain evidence="2">AG</strain>
    </source>
</reference>
<protein>
    <recommendedName>
        <fullName evidence="1">F-box domain-containing protein</fullName>
    </recommendedName>
</protein>
<keyword evidence="3" id="KW-1185">Reference proteome</keyword>
<dbReference type="InterPro" id="IPR032675">
    <property type="entry name" value="LRR_dom_sf"/>
</dbReference>
<evidence type="ECO:0000259" key="1">
    <source>
        <dbReference type="Pfam" id="PF00646"/>
    </source>
</evidence>
<evidence type="ECO:0000313" key="3">
    <source>
        <dbReference type="Proteomes" id="UP001206595"/>
    </source>
</evidence>
<dbReference type="GeneID" id="75916030"/>
<dbReference type="Gene3D" id="3.80.10.10">
    <property type="entry name" value="Ribonuclease Inhibitor"/>
    <property type="match status" value="1"/>
</dbReference>
<name>A0AAD5E552_UMBRA</name>
<dbReference type="SUPFAM" id="SSF52047">
    <property type="entry name" value="RNI-like"/>
    <property type="match status" value="1"/>
</dbReference>
<reference evidence="2" key="2">
    <citation type="journal article" date="2022" name="Proc. Natl. Acad. Sci. U.S.A.">
        <title>Diploid-dominant life cycles characterize the early evolution of Fungi.</title>
        <authorList>
            <person name="Amses K.R."/>
            <person name="Simmons D.R."/>
            <person name="Longcore J.E."/>
            <person name="Mondo S.J."/>
            <person name="Seto K."/>
            <person name="Jeronimo G.H."/>
            <person name="Bonds A.E."/>
            <person name="Quandt C.A."/>
            <person name="Davis W.J."/>
            <person name="Chang Y."/>
            <person name="Federici B.A."/>
            <person name="Kuo A."/>
            <person name="LaButti K."/>
            <person name="Pangilinan J."/>
            <person name="Andreopoulos W."/>
            <person name="Tritt A."/>
            <person name="Riley R."/>
            <person name="Hundley H."/>
            <person name="Johnson J."/>
            <person name="Lipzen A."/>
            <person name="Barry K."/>
            <person name="Lang B.F."/>
            <person name="Cuomo C.A."/>
            <person name="Buchler N.E."/>
            <person name="Grigoriev I.V."/>
            <person name="Spatafora J.W."/>
            <person name="Stajich J.E."/>
            <person name="James T.Y."/>
        </authorList>
    </citation>
    <scope>NUCLEOTIDE SEQUENCE</scope>
    <source>
        <strain evidence="2">AG</strain>
    </source>
</reference>
<evidence type="ECO:0000313" key="2">
    <source>
        <dbReference type="EMBL" id="KAI8577678.1"/>
    </source>
</evidence>